<evidence type="ECO:0000313" key="1">
    <source>
        <dbReference type="EMBL" id="GAI21046.1"/>
    </source>
</evidence>
<proteinExistence type="predicted"/>
<gene>
    <name evidence="1" type="ORF">S06H3_37123</name>
</gene>
<protein>
    <submittedName>
        <fullName evidence="1">Uncharacterized protein</fullName>
    </submittedName>
</protein>
<organism evidence="1">
    <name type="scientific">marine sediment metagenome</name>
    <dbReference type="NCBI Taxonomy" id="412755"/>
    <lineage>
        <taxon>unclassified sequences</taxon>
        <taxon>metagenomes</taxon>
        <taxon>ecological metagenomes</taxon>
    </lineage>
</organism>
<dbReference type="EMBL" id="BARV01022525">
    <property type="protein sequence ID" value="GAI21046.1"/>
    <property type="molecule type" value="Genomic_DNA"/>
</dbReference>
<comment type="caution">
    <text evidence="1">The sequence shown here is derived from an EMBL/GenBank/DDBJ whole genome shotgun (WGS) entry which is preliminary data.</text>
</comment>
<accession>X1MSS8</accession>
<reference evidence="1" key="1">
    <citation type="journal article" date="2014" name="Front. Microbiol.">
        <title>High frequency of phylogenetically diverse reductive dehalogenase-homologous genes in deep subseafloor sedimentary metagenomes.</title>
        <authorList>
            <person name="Kawai M."/>
            <person name="Futagami T."/>
            <person name="Toyoda A."/>
            <person name="Takaki Y."/>
            <person name="Nishi S."/>
            <person name="Hori S."/>
            <person name="Arai W."/>
            <person name="Tsubouchi T."/>
            <person name="Morono Y."/>
            <person name="Uchiyama I."/>
            <person name="Ito T."/>
            <person name="Fujiyama A."/>
            <person name="Inagaki F."/>
            <person name="Takami H."/>
        </authorList>
    </citation>
    <scope>NUCLEOTIDE SEQUENCE</scope>
    <source>
        <strain evidence="1">Expedition CK06-06</strain>
    </source>
</reference>
<name>X1MSS8_9ZZZZ</name>
<sequence length="77" mass="8690">MGKKCVYDPEWNCPYDLAEDQQVALDECAVCIENKKVVYLRIIADSLDTLADNVGKIGNIECGLKELVKQLKKYVPK</sequence>
<dbReference type="AlphaFoldDB" id="X1MSS8"/>